<organism evidence="1">
    <name type="scientific">Bradyrhizobium septentrionale</name>
    <dbReference type="NCBI Taxonomy" id="1404411"/>
    <lineage>
        <taxon>Bacteria</taxon>
        <taxon>Pseudomonadati</taxon>
        <taxon>Pseudomonadota</taxon>
        <taxon>Alphaproteobacteria</taxon>
        <taxon>Hyphomicrobiales</taxon>
        <taxon>Nitrobacteraceae</taxon>
        <taxon>Bradyrhizobium</taxon>
    </lineage>
</organism>
<dbReference type="EMBL" id="JAAOLE020000001">
    <property type="protein sequence ID" value="NVI48039.1"/>
    <property type="molecule type" value="Genomic_DNA"/>
</dbReference>
<dbReference type="Proteomes" id="UP001432046">
    <property type="component" value="Chromosome"/>
</dbReference>
<dbReference type="AlphaFoldDB" id="A0A973W6D9"/>
<proteinExistence type="predicted"/>
<name>A0A973W6D9_9BRAD</name>
<keyword evidence="3" id="KW-1185">Reference proteome</keyword>
<dbReference type="EMBL" id="CP147711">
    <property type="protein sequence ID" value="WXC82222.1"/>
    <property type="molecule type" value="Genomic_DNA"/>
</dbReference>
<evidence type="ECO:0000313" key="3">
    <source>
        <dbReference type="Proteomes" id="UP001432046"/>
    </source>
</evidence>
<reference evidence="2" key="3">
    <citation type="submission" date="2024-03" db="EMBL/GenBank/DDBJ databases">
        <authorList>
            <person name="Bromfield E.S.P."/>
            <person name="Cloutier S."/>
        </authorList>
    </citation>
    <scope>NUCLEOTIDE SEQUENCE</scope>
    <source>
        <strain evidence="2">5S5</strain>
    </source>
</reference>
<sequence>MSVEKEASRIWRGRIRDILNQQWDPIGGCPADEYDGYVGTIATMVRDNTTDDALMKYLEWAEAVHMGFGRFDPERARTVIASIRALGKAP</sequence>
<protein>
    <submittedName>
        <fullName evidence="1">Uncharacterized protein</fullName>
    </submittedName>
</protein>
<evidence type="ECO:0000313" key="1">
    <source>
        <dbReference type="EMBL" id="NVI48039.1"/>
    </source>
</evidence>
<dbReference type="RefSeq" id="WP_166214594.1">
    <property type="nucleotide sequence ID" value="NZ_CP088285.1"/>
</dbReference>
<accession>A0A973W6D9</accession>
<gene>
    <name evidence="1" type="ORF">HAP48_034815</name>
    <name evidence="2" type="ORF">WDK88_11850</name>
</gene>
<reference evidence="1" key="1">
    <citation type="submission" date="2020-06" db="EMBL/GenBank/DDBJ databases">
        <title>Whole Genome Sequence of Bradyrhizobium sp. Strain 1S1.</title>
        <authorList>
            <person name="Bromfield E.S.P."/>
            <person name="Cloutier S."/>
        </authorList>
    </citation>
    <scope>NUCLEOTIDE SEQUENCE [LARGE SCALE GENOMIC DNA]</scope>
    <source>
        <strain evidence="1">1S1</strain>
    </source>
</reference>
<reference evidence="2" key="2">
    <citation type="journal article" date="2021" name="Int. J. Syst. Evol. Microbiol.">
        <title>Bradyrhizobium septentrionale sp. nov. (sv. septentrionale) and Bradyrhizobium quebecense sp. nov. (sv. septentrionale) associated with legumes native to Canada possess rearranged symbiosis genes and numerous insertion sequences.</title>
        <authorList>
            <person name="Bromfield E.S.P."/>
            <person name="Cloutier S."/>
        </authorList>
    </citation>
    <scope>NUCLEOTIDE SEQUENCE</scope>
    <source>
        <strain evidence="2">5S5</strain>
    </source>
</reference>
<evidence type="ECO:0000313" key="2">
    <source>
        <dbReference type="EMBL" id="WXC82222.1"/>
    </source>
</evidence>